<protein>
    <recommendedName>
        <fullName evidence="5">Mid2 domain-containing protein</fullName>
    </recommendedName>
</protein>
<dbReference type="OrthoDB" id="10453611at2759"/>
<organism evidence="3 4">
    <name type="scientific">Phialocephala subalpina</name>
    <dbReference type="NCBI Taxonomy" id="576137"/>
    <lineage>
        <taxon>Eukaryota</taxon>
        <taxon>Fungi</taxon>
        <taxon>Dikarya</taxon>
        <taxon>Ascomycota</taxon>
        <taxon>Pezizomycotina</taxon>
        <taxon>Leotiomycetes</taxon>
        <taxon>Helotiales</taxon>
        <taxon>Mollisiaceae</taxon>
        <taxon>Phialocephala</taxon>
        <taxon>Phialocephala fortinii species complex</taxon>
    </lineage>
</organism>
<feature type="signal peptide" evidence="2">
    <location>
        <begin position="1"/>
        <end position="16"/>
    </location>
</feature>
<evidence type="ECO:0000256" key="1">
    <source>
        <dbReference type="SAM" id="Phobius"/>
    </source>
</evidence>
<evidence type="ECO:0008006" key="5">
    <source>
        <dbReference type="Google" id="ProtNLM"/>
    </source>
</evidence>
<accession>A0A1L7XRQ8</accession>
<evidence type="ECO:0000313" key="4">
    <source>
        <dbReference type="Proteomes" id="UP000184330"/>
    </source>
</evidence>
<evidence type="ECO:0000256" key="2">
    <source>
        <dbReference type="SAM" id="SignalP"/>
    </source>
</evidence>
<dbReference type="AlphaFoldDB" id="A0A1L7XRQ8"/>
<keyword evidence="1" id="KW-0472">Membrane</keyword>
<keyword evidence="4" id="KW-1185">Reference proteome</keyword>
<dbReference type="EMBL" id="FJOG01000045">
    <property type="protein sequence ID" value="CZR67617.1"/>
    <property type="molecule type" value="Genomic_DNA"/>
</dbReference>
<gene>
    <name evidence="3" type="ORF">PAC_17516</name>
</gene>
<keyword evidence="1" id="KW-0812">Transmembrane</keyword>
<dbReference type="Proteomes" id="UP000184330">
    <property type="component" value="Unassembled WGS sequence"/>
</dbReference>
<sequence>MRRPILLFAFVTSCESFGFINPSFPNVFVGEPSTVSWGEATALPVSLTLLSNTTSGRWAIAAGIYDTEFVWTPWDTGNLDDGYVMLLVDGNGNSSSSLPFLIQDPSIEIIPLTSNETDTSSINTTSSSDDALVLSPRSAKESSSPDFSLPAAASTFVTVSAPSEMTTLITITASFLEAASTTILASFPAAATTTIPSILPIIFSTETLSAPTAESTDSAFSGDFATRDDTEFEVASKQVIRLTDGPQNLTSTSNSTISEAPTTSRTKQVRLAVSITIVVLLVFVFSILIAFEYGKRVTLRILSSSSGCGQSFRGEAELHGMNSSKGLRLLSLLRMNSDKVWEANEMRREGIEPVSSAEGVGGLKGKAGFRRGREVKSIYEMA</sequence>
<evidence type="ECO:0000313" key="3">
    <source>
        <dbReference type="EMBL" id="CZR67617.1"/>
    </source>
</evidence>
<keyword evidence="2" id="KW-0732">Signal</keyword>
<proteinExistence type="predicted"/>
<reference evidence="3 4" key="1">
    <citation type="submission" date="2016-03" db="EMBL/GenBank/DDBJ databases">
        <authorList>
            <person name="Ploux O."/>
        </authorList>
    </citation>
    <scope>NUCLEOTIDE SEQUENCE [LARGE SCALE GENOMIC DNA]</scope>
    <source>
        <strain evidence="3 4">UAMH 11012</strain>
    </source>
</reference>
<feature type="chain" id="PRO_5013335716" description="Mid2 domain-containing protein" evidence="2">
    <location>
        <begin position="17"/>
        <end position="382"/>
    </location>
</feature>
<feature type="transmembrane region" description="Helical" evidence="1">
    <location>
        <begin position="271"/>
        <end position="291"/>
    </location>
</feature>
<keyword evidence="1" id="KW-1133">Transmembrane helix</keyword>
<name>A0A1L7XRQ8_9HELO</name>